<keyword evidence="1 2" id="KW-0175">Coiled coil</keyword>
<dbReference type="PANTHER" id="PTHR31342">
    <property type="entry name" value="PROTEIN CHUP1, CHLOROPLASTIC"/>
    <property type="match status" value="1"/>
</dbReference>
<feature type="region of interest" description="Disordered" evidence="3">
    <location>
        <begin position="1"/>
        <end position="43"/>
    </location>
</feature>
<feature type="coiled-coil region" evidence="2">
    <location>
        <begin position="49"/>
        <end position="76"/>
    </location>
</feature>
<keyword evidence="5" id="KW-1185">Reference proteome</keyword>
<name>A0A6A3BKI5_HIBSY</name>
<dbReference type="PANTHER" id="PTHR31342:SF18">
    <property type="entry name" value="OS01G0651932 PROTEIN"/>
    <property type="match status" value="1"/>
</dbReference>
<dbReference type="InterPro" id="IPR040265">
    <property type="entry name" value="CHUP1/IPGA1-like"/>
</dbReference>
<proteinExistence type="predicted"/>
<evidence type="ECO:0000256" key="2">
    <source>
        <dbReference type="SAM" id="Coils"/>
    </source>
</evidence>
<reference evidence="4" key="1">
    <citation type="submission" date="2019-09" db="EMBL/GenBank/DDBJ databases">
        <title>Draft genome information of white flower Hibiscus syriacus.</title>
        <authorList>
            <person name="Kim Y.-M."/>
        </authorList>
    </citation>
    <scope>NUCLEOTIDE SEQUENCE [LARGE SCALE GENOMIC DNA]</scope>
    <source>
        <strain evidence="4">YM2019G1</strain>
    </source>
</reference>
<dbReference type="GO" id="GO:0072699">
    <property type="term" value="P:protein localization to cortical microtubule cytoskeleton"/>
    <property type="evidence" value="ECO:0007669"/>
    <property type="project" value="TreeGrafter"/>
</dbReference>
<gene>
    <name evidence="4" type="ORF">F3Y22_tig00110122pilonHSYRG00138</name>
</gene>
<protein>
    <submittedName>
        <fullName evidence="4">Uncharacterized protein</fullName>
    </submittedName>
</protein>
<comment type="caution">
    <text evidence="4">The sequence shown here is derived from an EMBL/GenBank/DDBJ whole genome shotgun (WGS) entry which is preliminary data.</text>
</comment>
<dbReference type="Proteomes" id="UP000436088">
    <property type="component" value="Unassembled WGS sequence"/>
</dbReference>
<evidence type="ECO:0000256" key="1">
    <source>
        <dbReference type="ARBA" id="ARBA00023054"/>
    </source>
</evidence>
<accession>A0A6A3BKI5</accession>
<dbReference type="GO" id="GO:0055028">
    <property type="term" value="C:cortical microtubule"/>
    <property type="evidence" value="ECO:0007669"/>
    <property type="project" value="TreeGrafter"/>
</dbReference>
<evidence type="ECO:0000313" key="4">
    <source>
        <dbReference type="EMBL" id="KAE8716381.1"/>
    </source>
</evidence>
<dbReference type="EMBL" id="VEPZ02000847">
    <property type="protein sequence ID" value="KAE8716381.1"/>
    <property type="molecule type" value="Genomic_DNA"/>
</dbReference>
<sequence length="104" mass="11499">MVAGKVRLAMDLQKSPANPKKETPSKPPLSSSTSSGNKFIQVQPHPPDVAELLRVLEELRDRESKLETELLECKLLKESVSIVPVLENNGAVKNTELDRALKEI</sequence>
<dbReference type="AlphaFoldDB" id="A0A6A3BKI5"/>
<evidence type="ECO:0000313" key="5">
    <source>
        <dbReference type="Proteomes" id="UP000436088"/>
    </source>
</evidence>
<organism evidence="4 5">
    <name type="scientific">Hibiscus syriacus</name>
    <name type="common">Rose of Sharon</name>
    <dbReference type="NCBI Taxonomy" id="106335"/>
    <lineage>
        <taxon>Eukaryota</taxon>
        <taxon>Viridiplantae</taxon>
        <taxon>Streptophyta</taxon>
        <taxon>Embryophyta</taxon>
        <taxon>Tracheophyta</taxon>
        <taxon>Spermatophyta</taxon>
        <taxon>Magnoliopsida</taxon>
        <taxon>eudicotyledons</taxon>
        <taxon>Gunneridae</taxon>
        <taxon>Pentapetalae</taxon>
        <taxon>rosids</taxon>
        <taxon>malvids</taxon>
        <taxon>Malvales</taxon>
        <taxon>Malvaceae</taxon>
        <taxon>Malvoideae</taxon>
        <taxon>Hibiscus</taxon>
    </lineage>
</organism>
<evidence type="ECO:0000256" key="3">
    <source>
        <dbReference type="SAM" id="MobiDB-lite"/>
    </source>
</evidence>